<evidence type="ECO:0000313" key="1">
    <source>
        <dbReference type="EMBL" id="SDQ66219.1"/>
    </source>
</evidence>
<comment type="caution">
    <text evidence="1">The sequence shown here is derived from an EMBL/GenBank/DDBJ whole genome shotgun (WGS) entry which is preliminary data.</text>
</comment>
<proteinExistence type="predicted"/>
<evidence type="ECO:0000313" key="2">
    <source>
        <dbReference type="Proteomes" id="UP000183471"/>
    </source>
</evidence>
<reference evidence="1 2" key="1">
    <citation type="submission" date="2016-10" db="EMBL/GenBank/DDBJ databases">
        <authorList>
            <person name="Varghese N."/>
            <person name="Submissions S."/>
        </authorList>
    </citation>
    <scope>NUCLEOTIDE SEQUENCE [LARGE SCALE GENOMIC DNA]</scope>
    <source>
        <strain evidence="1 2">Nl1</strain>
    </source>
</reference>
<name>A0ABY0TDM1_9PROT</name>
<dbReference type="RefSeq" id="WP_074631956.1">
    <property type="nucleotide sequence ID" value="NZ_FNKY01000001.1"/>
</dbReference>
<keyword evidence="2" id="KW-1185">Reference proteome</keyword>
<dbReference type="Proteomes" id="UP000183471">
    <property type="component" value="Unassembled WGS sequence"/>
</dbReference>
<organism evidence="1 2">
    <name type="scientific">Nitrosospira multiformis</name>
    <dbReference type="NCBI Taxonomy" id="1231"/>
    <lineage>
        <taxon>Bacteria</taxon>
        <taxon>Pseudomonadati</taxon>
        <taxon>Pseudomonadota</taxon>
        <taxon>Betaproteobacteria</taxon>
        <taxon>Nitrosomonadales</taxon>
        <taxon>Nitrosomonadaceae</taxon>
        <taxon>Nitrosospira</taxon>
    </lineage>
</organism>
<protein>
    <recommendedName>
        <fullName evidence="3">DUF333 domain-containing protein</fullName>
    </recommendedName>
</protein>
<dbReference type="EMBL" id="FNKY01000001">
    <property type="protein sequence ID" value="SDQ66219.1"/>
    <property type="molecule type" value="Genomic_DNA"/>
</dbReference>
<sequence length="70" mass="7674">MRIIVAIIVSIAIVVSFVAGKFKGDNDLFAMCLNKGGSIYEAVIIGDKSTGYIACKPASEEQIRFYEKNR</sequence>
<accession>A0ABY0TDM1</accession>
<evidence type="ECO:0008006" key="3">
    <source>
        <dbReference type="Google" id="ProtNLM"/>
    </source>
</evidence>
<gene>
    <name evidence="1" type="ORF">SAMN05216402_1749</name>
</gene>